<keyword evidence="2" id="KW-1185">Reference proteome</keyword>
<accession>A0A261URT5</accession>
<dbReference type="AlphaFoldDB" id="A0A261URT5"/>
<evidence type="ECO:0000313" key="1">
    <source>
        <dbReference type="EMBL" id="OZI64606.1"/>
    </source>
</evidence>
<evidence type="ECO:0000313" key="2">
    <source>
        <dbReference type="Proteomes" id="UP000216885"/>
    </source>
</evidence>
<reference evidence="1 2" key="1">
    <citation type="submission" date="2017-05" db="EMBL/GenBank/DDBJ databases">
        <title>Complete and WGS of Bordetella genogroups.</title>
        <authorList>
            <person name="Spilker T."/>
            <person name="LiPuma J."/>
        </authorList>
    </citation>
    <scope>NUCLEOTIDE SEQUENCE [LARGE SCALE GENOMIC DNA]</scope>
    <source>
        <strain evidence="1 2">AU9919</strain>
    </source>
</reference>
<comment type="caution">
    <text evidence="1">The sequence shown here is derived from an EMBL/GenBank/DDBJ whole genome shotgun (WGS) entry which is preliminary data.</text>
</comment>
<dbReference type="Proteomes" id="UP000216885">
    <property type="component" value="Unassembled WGS sequence"/>
</dbReference>
<organism evidence="1 2">
    <name type="scientific">Bordetella genomosp. 4</name>
    <dbReference type="NCBI Taxonomy" id="463044"/>
    <lineage>
        <taxon>Bacteria</taxon>
        <taxon>Pseudomonadati</taxon>
        <taxon>Pseudomonadota</taxon>
        <taxon>Betaproteobacteria</taxon>
        <taxon>Burkholderiales</taxon>
        <taxon>Alcaligenaceae</taxon>
        <taxon>Bordetella</taxon>
    </lineage>
</organism>
<sequence length="65" mass="6739">MSEHEASLTQQLLAALLENTQAQNRLAQAIVSQADAIADLADAVAGQLNDDDQGSGTTYLSGAPR</sequence>
<gene>
    <name evidence="1" type="ORF">CAL20_02845</name>
</gene>
<proteinExistence type="predicted"/>
<dbReference type="EMBL" id="NEVQ01000003">
    <property type="protein sequence ID" value="OZI64606.1"/>
    <property type="molecule type" value="Genomic_DNA"/>
</dbReference>
<name>A0A261URT5_9BORD</name>
<protein>
    <submittedName>
        <fullName evidence="1">Uncharacterized protein</fullName>
    </submittedName>
</protein>